<dbReference type="Gene3D" id="3.40.50.2000">
    <property type="entry name" value="Glycogen Phosphorylase B"/>
    <property type="match status" value="1"/>
</dbReference>
<gene>
    <name evidence="3" type="ORF">AMTR_s00001p00062880</name>
</gene>
<evidence type="ECO:0000313" key="4">
    <source>
        <dbReference type="Proteomes" id="UP000017836"/>
    </source>
</evidence>
<evidence type="ECO:0000313" key="3">
    <source>
        <dbReference type="EMBL" id="ERM96163.1"/>
    </source>
</evidence>
<dbReference type="PANTHER" id="PTHR46635">
    <property type="entry name" value="GLYCOSYL TRANSFERASE FAMILY 1 PROTEIN"/>
    <property type="match status" value="1"/>
</dbReference>
<keyword evidence="1" id="KW-0328">Glycosyltransferase</keyword>
<dbReference type="HOGENOM" id="CLU_724320_0_0_1"/>
<keyword evidence="4" id="KW-1185">Reference proteome</keyword>
<organism evidence="3 4">
    <name type="scientific">Amborella trichopoda</name>
    <dbReference type="NCBI Taxonomy" id="13333"/>
    <lineage>
        <taxon>Eukaryota</taxon>
        <taxon>Viridiplantae</taxon>
        <taxon>Streptophyta</taxon>
        <taxon>Embryophyta</taxon>
        <taxon>Tracheophyta</taxon>
        <taxon>Spermatophyta</taxon>
        <taxon>Magnoliopsida</taxon>
        <taxon>Amborellales</taxon>
        <taxon>Amborellaceae</taxon>
        <taxon>Amborella</taxon>
    </lineage>
</organism>
<dbReference type="EMBL" id="KI397142">
    <property type="protein sequence ID" value="ERM96163.1"/>
    <property type="molecule type" value="Genomic_DNA"/>
</dbReference>
<dbReference type="Proteomes" id="UP000017836">
    <property type="component" value="Unassembled WGS sequence"/>
</dbReference>
<dbReference type="OMA" id="CKIASSG"/>
<dbReference type="InterPro" id="IPR001296">
    <property type="entry name" value="Glyco_trans_1"/>
</dbReference>
<name>W1NKZ1_AMBTC</name>
<dbReference type="SUPFAM" id="SSF53756">
    <property type="entry name" value="UDP-Glycosyltransferase/glycogen phosphorylase"/>
    <property type="match status" value="1"/>
</dbReference>
<evidence type="ECO:0000259" key="2">
    <source>
        <dbReference type="Pfam" id="PF00534"/>
    </source>
</evidence>
<protein>
    <recommendedName>
        <fullName evidence="2">Glycosyl transferase family 1 domain-containing protein</fullName>
    </recommendedName>
</protein>
<feature type="domain" description="Glycosyl transferase family 1" evidence="2">
    <location>
        <begin position="13"/>
        <end position="104"/>
    </location>
</feature>
<dbReference type="Gramene" id="ERM96163">
    <property type="protein sequence ID" value="ERM96163"/>
    <property type="gene ID" value="AMTR_s00001p00062880"/>
</dbReference>
<dbReference type="PANTHER" id="PTHR46635:SF2">
    <property type="entry name" value="GLYCOSYL TRANSFERASE FAMILY 1 DOMAIN-CONTAINING PROTEIN"/>
    <property type="match status" value="1"/>
</dbReference>
<dbReference type="GO" id="GO:0016757">
    <property type="term" value="F:glycosyltransferase activity"/>
    <property type="evidence" value="ECO:0007669"/>
    <property type="project" value="UniProtKB-KW"/>
</dbReference>
<reference evidence="4" key="1">
    <citation type="journal article" date="2013" name="Science">
        <title>The Amborella genome and the evolution of flowering plants.</title>
        <authorList>
            <consortium name="Amborella Genome Project"/>
        </authorList>
    </citation>
    <scope>NUCLEOTIDE SEQUENCE [LARGE SCALE GENOMIC DNA]</scope>
</reference>
<dbReference type="AlphaFoldDB" id="W1NKZ1"/>
<dbReference type="eggNOG" id="ENOG502QTK2">
    <property type="taxonomic scope" value="Eukaryota"/>
</dbReference>
<evidence type="ECO:0000256" key="1">
    <source>
        <dbReference type="ARBA" id="ARBA00022676"/>
    </source>
</evidence>
<accession>W1NKZ1</accession>
<sequence length="382" mass="43901">MVNITSWLGLPADSMRFYGENDNVDNVLSMADIVLYGSSQEEEVLPPLFLRAMGFGKLVMAPDLPFLRRYIQNDVNGLIYPTNDAGSLTAIFSKLFTRGKLNRRAYLLGSTARLRVRYMIVLDFITSYVKLLENVVQFPSDARLPKPVLRLRAPDVEWAWKLIGDEMNAGDYQILGEGVRKLNILHRNSSWIFAIEERWKSSMRAFDNEAKNFTKDIPTQQDWDDARNMEISEEYERREMEELNGRMESGVESWDDVHRNARKCEKANFESNERDEGQLERTGLPLCIYEIYDGAGAWPFLHRGSLYRGLSLSAGSRRTNSDDLDAVERLPLVNNSYYRGVFCEFGGLFSIANVIDNIHKHPWIGFQSWRVSGRKVCSVFFG</sequence>
<proteinExistence type="predicted"/>
<keyword evidence="1" id="KW-0808">Transferase</keyword>
<dbReference type="Pfam" id="PF00534">
    <property type="entry name" value="Glycos_transf_1"/>
    <property type="match status" value="1"/>
</dbReference>